<evidence type="ECO:0000313" key="4">
    <source>
        <dbReference type="Proteomes" id="UP001055420"/>
    </source>
</evidence>
<dbReference type="Proteomes" id="UP001139411">
    <property type="component" value="Unassembled WGS sequence"/>
</dbReference>
<dbReference type="RefSeq" id="WP_235163687.1">
    <property type="nucleotide sequence ID" value="NZ_CP098805.1"/>
</dbReference>
<sequence>MELFRITRTIYKDDLTGIGAFHHGGRWNSPGRPMLYASSHRSLAMLEVLVHASRSTPPPDYVVAVLFVPDDIKSLAAYTVEDWKQDPQWSKSVGDDWLEDSKSLLLRVPSVVVNSEYNYLINPSHPAASEVKVIHIEPFEFDKRLFFFSKK</sequence>
<dbReference type="InterPro" id="IPR014914">
    <property type="entry name" value="RES_dom"/>
</dbReference>
<name>A0A9X1QB87_9BACT</name>
<reference evidence="2" key="1">
    <citation type="submission" date="2022-01" db="EMBL/GenBank/DDBJ databases">
        <title>Novel species in genus Dyadobacter.</title>
        <authorList>
            <person name="Ma C."/>
        </authorList>
    </citation>
    <scope>NUCLEOTIDE SEQUENCE</scope>
    <source>
        <strain evidence="3">CY22</strain>
        <strain evidence="2">CY357</strain>
    </source>
</reference>
<dbReference type="EMBL" id="CP098805">
    <property type="protein sequence ID" value="USJ32471.1"/>
    <property type="molecule type" value="Genomic_DNA"/>
</dbReference>
<keyword evidence="4" id="KW-1185">Reference proteome</keyword>
<evidence type="ECO:0000313" key="5">
    <source>
        <dbReference type="Proteomes" id="UP001139411"/>
    </source>
</evidence>
<dbReference type="Proteomes" id="UP001055420">
    <property type="component" value="Chromosome"/>
</dbReference>
<evidence type="ECO:0000313" key="3">
    <source>
        <dbReference type="EMBL" id="USJ32471.1"/>
    </source>
</evidence>
<feature type="domain" description="RES" evidence="1">
    <location>
        <begin position="14"/>
        <end position="135"/>
    </location>
</feature>
<accession>A0A9X1QB87</accession>
<dbReference type="AlphaFoldDB" id="A0A9X1QB87"/>
<evidence type="ECO:0000259" key="1">
    <source>
        <dbReference type="SMART" id="SM00953"/>
    </source>
</evidence>
<evidence type="ECO:0000313" key="2">
    <source>
        <dbReference type="EMBL" id="MCF2497864.1"/>
    </source>
</evidence>
<dbReference type="Pfam" id="PF08808">
    <property type="entry name" value="RES"/>
    <property type="match status" value="1"/>
</dbReference>
<dbReference type="SMART" id="SM00953">
    <property type="entry name" value="RES"/>
    <property type="match status" value="1"/>
</dbReference>
<proteinExistence type="predicted"/>
<dbReference type="EMBL" id="JAKFFV010000003">
    <property type="protein sequence ID" value="MCF2497864.1"/>
    <property type="molecule type" value="Genomic_DNA"/>
</dbReference>
<protein>
    <submittedName>
        <fullName evidence="2">RES family NAD+ phosphorylase</fullName>
    </submittedName>
</protein>
<organism evidence="2 5">
    <name type="scientific">Dyadobacter chenhuakuii</name>
    <dbReference type="NCBI Taxonomy" id="2909339"/>
    <lineage>
        <taxon>Bacteria</taxon>
        <taxon>Pseudomonadati</taxon>
        <taxon>Bacteroidota</taxon>
        <taxon>Cytophagia</taxon>
        <taxon>Cytophagales</taxon>
        <taxon>Spirosomataceae</taxon>
        <taxon>Dyadobacter</taxon>
    </lineage>
</organism>
<gene>
    <name evidence="2" type="ORF">L0661_06080</name>
    <name evidence="3" type="ORF">NFI80_06940</name>
</gene>